<keyword evidence="4" id="KW-1185">Reference proteome</keyword>
<dbReference type="EMBL" id="SDAM02000039">
    <property type="protein sequence ID" value="KAH6835183.1"/>
    <property type="molecule type" value="Genomic_DNA"/>
</dbReference>
<dbReference type="SUPFAM" id="SSF49899">
    <property type="entry name" value="Concanavalin A-like lectins/glucanases"/>
    <property type="match status" value="1"/>
</dbReference>
<gene>
    <name evidence="3" type="ORF">C2S53_004983</name>
</gene>
<name>A0AAD4JJV5_PERFH</name>
<proteinExistence type="predicted"/>
<evidence type="ECO:0000256" key="1">
    <source>
        <dbReference type="SAM" id="SignalP"/>
    </source>
</evidence>
<feature type="signal peptide" evidence="1">
    <location>
        <begin position="1"/>
        <end position="25"/>
    </location>
</feature>
<evidence type="ECO:0000259" key="2">
    <source>
        <dbReference type="Pfam" id="PF08787"/>
    </source>
</evidence>
<sequence>MNFHLSSSFCLGSFQLVAWLYQATSWEPVDPTKGFVSLPFNGSYYEIQKPWDVPENQRYRFRAGVHKLWVFATDKPRTPAIPTKPRTEIAIHGYNYSSGVWQFEGDAYVPYGTSGVCIMQVFGATPPHASTFMLRVYNGTLTYYSSYALVPNVYDKWFRVNVVHDVDASKVKVYIDGCLKLEAQGRGGTLHAFKCGVYAQEHDSYYMESRWKNIKILKKCGS</sequence>
<dbReference type="PANTHER" id="PTHR33681:SF20">
    <property type="entry name" value="ALGINATE LYASE 2 DOMAIN-CONTAINING PROTEIN"/>
    <property type="match status" value="1"/>
</dbReference>
<evidence type="ECO:0000313" key="3">
    <source>
        <dbReference type="EMBL" id="KAH6835183.1"/>
    </source>
</evidence>
<organism evidence="3 4">
    <name type="scientific">Perilla frutescens var. hirtella</name>
    <name type="common">Perilla citriodora</name>
    <name type="synonym">Perilla setoyensis</name>
    <dbReference type="NCBI Taxonomy" id="608512"/>
    <lineage>
        <taxon>Eukaryota</taxon>
        <taxon>Viridiplantae</taxon>
        <taxon>Streptophyta</taxon>
        <taxon>Embryophyta</taxon>
        <taxon>Tracheophyta</taxon>
        <taxon>Spermatophyta</taxon>
        <taxon>Magnoliopsida</taxon>
        <taxon>eudicotyledons</taxon>
        <taxon>Gunneridae</taxon>
        <taxon>Pentapetalae</taxon>
        <taxon>asterids</taxon>
        <taxon>lamiids</taxon>
        <taxon>Lamiales</taxon>
        <taxon>Lamiaceae</taxon>
        <taxon>Nepetoideae</taxon>
        <taxon>Elsholtzieae</taxon>
        <taxon>Perilla</taxon>
    </lineage>
</organism>
<dbReference type="AlphaFoldDB" id="A0AAD4JJV5"/>
<dbReference type="PANTHER" id="PTHR33681">
    <property type="entry name" value="BINDING PROTEIN, PUTATIVE, EXPRESSED-RELATED"/>
    <property type="match status" value="1"/>
</dbReference>
<dbReference type="InterPro" id="IPR014895">
    <property type="entry name" value="Alginate_lyase_2"/>
</dbReference>
<dbReference type="Proteomes" id="UP001190926">
    <property type="component" value="Unassembled WGS sequence"/>
</dbReference>
<dbReference type="Pfam" id="PF08787">
    <property type="entry name" value="Alginate_lyase2"/>
    <property type="match status" value="1"/>
</dbReference>
<accession>A0AAD4JJV5</accession>
<evidence type="ECO:0000313" key="4">
    <source>
        <dbReference type="Proteomes" id="UP001190926"/>
    </source>
</evidence>
<feature type="chain" id="PRO_5042037063" description="Alginate lyase 2 domain-containing protein" evidence="1">
    <location>
        <begin position="26"/>
        <end position="222"/>
    </location>
</feature>
<feature type="domain" description="Alginate lyase 2" evidence="2">
    <location>
        <begin position="43"/>
        <end position="216"/>
    </location>
</feature>
<dbReference type="InterPro" id="IPR013320">
    <property type="entry name" value="ConA-like_dom_sf"/>
</dbReference>
<comment type="caution">
    <text evidence="3">The sequence shown here is derived from an EMBL/GenBank/DDBJ whole genome shotgun (WGS) entry which is preliminary data.</text>
</comment>
<reference evidence="3 4" key="1">
    <citation type="journal article" date="2021" name="Nat. Commun.">
        <title>Incipient diploidization of the medicinal plant Perilla within 10,000 years.</title>
        <authorList>
            <person name="Zhang Y."/>
            <person name="Shen Q."/>
            <person name="Leng L."/>
            <person name="Zhang D."/>
            <person name="Chen S."/>
            <person name="Shi Y."/>
            <person name="Ning Z."/>
            <person name="Chen S."/>
        </authorList>
    </citation>
    <scope>NUCLEOTIDE SEQUENCE [LARGE SCALE GENOMIC DNA]</scope>
    <source>
        <strain evidence="4">cv. PC099</strain>
    </source>
</reference>
<protein>
    <recommendedName>
        <fullName evidence="2">Alginate lyase 2 domain-containing protein</fullName>
    </recommendedName>
</protein>
<keyword evidence="1" id="KW-0732">Signal</keyword>